<accession>A0A538U907</accession>
<comment type="caution">
    <text evidence="1">The sequence shown here is derived from an EMBL/GenBank/DDBJ whole genome shotgun (WGS) entry which is preliminary data.</text>
</comment>
<sequence length="136" mass="14348">MPAVVQACIVVLTLALVALCIFTIRALSRIEKAVDRVGSTAEQVGQAITEARGIAHEAHEVLEVVGDAASRIQRVTTRFEDLSERAFTISRTVLDEVAAPVGFAAAVVRGVRSGLGLIASRLTHGRQTNTNDGGQS</sequence>
<evidence type="ECO:0000313" key="1">
    <source>
        <dbReference type="EMBL" id="TMQ72337.1"/>
    </source>
</evidence>
<name>A0A538U907_UNCEI</name>
<dbReference type="EMBL" id="VBPA01000066">
    <property type="protein sequence ID" value="TMQ72337.1"/>
    <property type="molecule type" value="Genomic_DNA"/>
</dbReference>
<reference evidence="1 2" key="1">
    <citation type="journal article" date="2019" name="Nat. Microbiol.">
        <title>Mediterranean grassland soil C-N compound turnover is dependent on rainfall and depth, and is mediated by genomically divergent microorganisms.</title>
        <authorList>
            <person name="Diamond S."/>
            <person name="Andeer P.F."/>
            <person name="Li Z."/>
            <person name="Crits-Christoph A."/>
            <person name="Burstein D."/>
            <person name="Anantharaman K."/>
            <person name="Lane K.R."/>
            <person name="Thomas B.C."/>
            <person name="Pan C."/>
            <person name="Northen T.R."/>
            <person name="Banfield J.F."/>
        </authorList>
    </citation>
    <scope>NUCLEOTIDE SEQUENCE [LARGE SCALE GENOMIC DNA]</scope>
    <source>
        <strain evidence="1">WS_10</strain>
    </source>
</reference>
<protein>
    <submittedName>
        <fullName evidence="1">DUF948 domain-containing protein</fullName>
    </submittedName>
</protein>
<gene>
    <name evidence="1" type="ORF">E6K80_03090</name>
</gene>
<proteinExistence type="predicted"/>
<dbReference type="Proteomes" id="UP000319836">
    <property type="component" value="Unassembled WGS sequence"/>
</dbReference>
<dbReference type="AlphaFoldDB" id="A0A538U907"/>
<organism evidence="1 2">
    <name type="scientific">Eiseniibacteriota bacterium</name>
    <dbReference type="NCBI Taxonomy" id="2212470"/>
    <lineage>
        <taxon>Bacteria</taxon>
        <taxon>Candidatus Eiseniibacteriota</taxon>
    </lineage>
</organism>
<evidence type="ECO:0000313" key="2">
    <source>
        <dbReference type="Proteomes" id="UP000319836"/>
    </source>
</evidence>